<dbReference type="Pfam" id="PF03067">
    <property type="entry name" value="LPMO_10"/>
    <property type="match status" value="1"/>
</dbReference>
<keyword evidence="6" id="KW-1185">Reference proteome</keyword>
<feature type="region of interest" description="Disordered" evidence="2">
    <location>
        <begin position="208"/>
        <end position="237"/>
    </location>
</feature>
<feature type="compositionally biased region" description="Polar residues" evidence="2">
    <location>
        <begin position="224"/>
        <end position="237"/>
    </location>
</feature>
<dbReference type="GO" id="GO:0004497">
    <property type="term" value="F:monooxygenase activity"/>
    <property type="evidence" value="ECO:0007669"/>
    <property type="project" value="UniProtKB-KW"/>
</dbReference>
<dbReference type="Proteomes" id="UP000054270">
    <property type="component" value="Unassembled WGS sequence"/>
</dbReference>
<keyword evidence="1 3" id="KW-0732">Signal</keyword>
<evidence type="ECO:0000256" key="2">
    <source>
        <dbReference type="SAM" id="MobiDB-lite"/>
    </source>
</evidence>
<feature type="domain" description="Chitin-binding type-4" evidence="4">
    <location>
        <begin position="25"/>
        <end position="172"/>
    </location>
</feature>
<dbReference type="AlphaFoldDB" id="A0A0D2LH13"/>
<dbReference type="OrthoDB" id="2550057at2759"/>
<organism evidence="5 6">
    <name type="scientific">Hypholoma sublateritium (strain FD-334 SS-4)</name>
    <dbReference type="NCBI Taxonomy" id="945553"/>
    <lineage>
        <taxon>Eukaryota</taxon>
        <taxon>Fungi</taxon>
        <taxon>Dikarya</taxon>
        <taxon>Basidiomycota</taxon>
        <taxon>Agaricomycotina</taxon>
        <taxon>Agaricomycetes</taxon>
        <taxon>Agaricomycetidae</taxon>
        <taxon>Agaricales</taxon>
        <taxon>Agaricineae</taxon>
        <taxon>Strophariaceae</taxon>
        <taxon>Hypholoma</taxon>
    </lineage>
</organism>
<keyword evidence="5" id="KW-0560">Oxidoreductase</keyword>
<dbReference type="PANTHER" id="PTHR34823:SF1">
    <property type="entry name" value="CHITIN-BINDING TYPE-4 DOMAIN-CONTAINING PROTEIN"/>
    <property type="match status" value="1"/>
</dbReference>
<gene>
    <name evidence="5" type="ORF">HYPSUDRAFT_1036433</name>
</gene>
<evidence type="ECO:0000256" key="1">
    <source>
        <dbReference type="ARBA" id="ARBA00022729"/>
    </source>
</evidence>
<dbReference type="STRING" id="945553.A0A0D2LH13"/>
<dbReference type="InterPro" id="IPR004302">
    <property type="entry name" value="Cellulose/chitin-bd_N"/>
</dbReference>
<dbReference type="CDD" id="cd21177">
    <property type="entry name" value="LPMO_AA10"/>
    <property type="match status" value="1"/>
</dbReference>
<keyword evidence="5" id="KW-0503">Monooxygenase</keyword>
<evidence type="ECO:0000259" key="4">
    <source>
        <dbReference type="Pfam" id="PF03067"/>
    </source>
</evidence>
<evidence type="ECO:0000256" key="3">
    <source>
        <dbReference type="SAM" id="SignalP"/>
    </source>
</evidence>
<proteinExistence type="predicted"/>
<protein>
    <submittedName>
        <fullName evidence="5">Lytic polysaccharide monooxygenase</fullName>
    </submittedName>
</protein>
<dbReference type="InterPro" id="IPR051024">
    <property type="entry name" value="GlcNAc_Chitin_IntDeg"/>
</dbReference>
<dbReference type="Gene3D" id="2.70.50.50">
    <property type="entry name" value="chitin-binding protein cbp21"/>
    <property type="match status" value="1"/>
</dbReference>
<evidence type="ECO:0000313" key="5">
    <source>
        <dbReference type="EMBL" id="KJA26917.1"/>
    </source>
</evidence>
<dbReference type="InterPro" id="IPR014756">
    <property type="entry name" value="Ig_E-set"/>
</dbReference>
<feature type="chain" id="PRO_5002257893" evidence="3">
    <location>
        <begin position="25"/>
        <end position="237"/>
    </location>
</feature>
<dbReference type="PANTHER" id="PTHR34823">
    <property type="entry name" value="GLCNAC-BINDING PROTEIN A"/>
    <property type="match status" value="1"/>
</dbReference>
<dbReference type="SUPFAM" id="SSF81296">
    <property type="entry name" value="E set domains"/>
    <property type="match status" value="1"/>
</dbReference>
<dbReference type="EMBL" id="KN817526">
    <property type="protein sequence ID" value="KJA26917.1"/>
    <property type="molecule type" value="Genomic_DNA"/>
</dbReference>
<sequence length="237" mass="26412">MINILALSFLAIATLHIYVAPASAHGYVSQPPSRQARCANNQVPNCGPVRWEPQSVEARQGSFMCNGNGPRFRELNNEALWRGHFFAVPPGFNTFPFTWTLTAPHRTATWEYFVIYQHNHFLIASFNERNATPPATVVHPVPLNRLPNGRYTILARWNIGDTRNAFYSCVDLQFVRRTNRNFNATDEEDAVDQIPIGMPLADTGYESEITNGSNSADAGPSVNMPLQSVYSIQGPSS</sequence>
<name>A0A0D2LH13_HYPSF</name>
<reference evidence="6" key="1">
    <citation type="submission" date="2014-04" db="EMBL/GenBank/DDBJ databases">
        <title>Evolutionary Origins and Diversification of the Mycorrhizal Mutualists.</title>
        <authorList>
            <consortium name="DOE Joint Genome Institute"/>
            <consortium name="Mycorrhizal Genomics Consortium"/>
            <person name="Kohler A."/>
            <person name="Kuo A."/>
            <person name="Nagy L.G."/>
            <person name="Floudas D."/>
            <person name="Copeland A."/>
            <person name="Barry K.W."/>
            <person name="Cichocki N."/>
            <person name="Veneault-Fourrey C."/>
            <person name="LaButti K."/>
            <person name="Lindquist E.A."/>
            <person name="Lipzen A."/>
            <person name="Lundell T."/>
            <person name="Morin E."/>
            <person name="Murat C."/>
            <person name="Riley R."/>
            <person name="Ohm R."/>
            <person name="Sun H."/>
            <person name="Tunlid A."/>
            <person name="Henrissat B."/>
            <person name="Grigoriev I.V."/>
            <person name="Hibbett D.S."/>
            <person name="Martin F."/>
        </authorList>
    </citation>
    <scope>NUCLEOTIDE SEQUENCE [LARGE SCALE GENOMIC DNA]</scope>
    <source>
        <strain evidence="6">FD-334 SS-4</strain>
    </source>
</reference>
<evidence type="ECO:0000313" key="6">
    <source>
        <dbReference type="Proteomes" id="UP000054270"/>
    </source>
</evidence>
<feature type="signal peptide" evidence="3">
    <location>
        <begin position="1"/>
        <end position="24"/>
    </location>
</feature>
<accession>A0A0D2LH13</accession>